<proteinExistence type="predicted"/>
<reference evidence="1" key="3">
    <citation type="submission" date="2018-07" db="EMBL/GenBank/DDBJ databases">
        <title>WGS assembly of Glycine max.</title>
        <authorList>
            <person name="Schmutz J."/>
            <person name="Cannon S."/>
            <person name="Schlueter J."/>
            <person name="Ma J."/>
            <person name="Mitros T."/>
            <person name="Nelson W."/>
            <person name="Hyten D."/>
            <person name="Song Q."/>
            <person name="Thelen J."/>
            <person name="Cheng J."/>
            <person name="Xu D."/>
            <person name="Hellsten U."/>
            <person name="May G."/>
            <person name="Yu Y."/>
            <person name="Sakurai T."/>
            <person name="Umezawa T."/>
            <person name="Bhattacharyya M."/>
            <person name="Sandhu D."/>
            <person name="Valliyodan B."/>
            <person name="Lindquist E."/>
            <person name="Peto M."/>
            <person name="Grant D."/>
            <person name="Shu S."/>
            <person name="Goodstein D."/>
            <person name="Barry K."/>
            <person name="Futrell-Griggs M."/>
            <person name="Abernathy B."/>
            <person name="Du J."/>
            <person name="Tian Z."/>
            <person name="Zhu L."/>
            <person name="Gill N."/>
            <person name="Joshi T."/>
            <person name="Libault M."/>
            <person name="Sethuraman A."/>
            <person name="Zhang X."/>
            <person name="Shinozaki K."/>
            <person name="Nguyen H."/>
            <person name="Wing R."/>
            <person name="Cregan P."/>
            <person name="Specht J."/>
            <person name="Grimwood J."/>
            <person name="Rokhsar D."/>
            <person name="Stacey G."/>
            <person name="Shoemaker R."/>
            <person name="Jackson S."/>
        </authorList>
    </citation>
    <scope>NUCLEOTIDE SEQUENCE</scope>
    <source>
        <tissue evidence="1">Callus</tissue>
    </source>
</reference>
<dbReference type="Gramene" id="KRH61846">
    <property type="protein sequence ID" value="KRH61846"/>
    <property type="gene ID" value="GLYMA_04G071300"/>
</dbReference>
<reference evidence="2" key="2">
    <citation type="submission" date="2018-02" db="UniProtKB">
        <authorList>
            <consortium name="EnsemblPlants"/>
        </authorList>
    </citation>
    <scope>IDENTIFICATION</scope>
    <source>
        <strain evidence="2">Williams 82</strain>
    </source>
</reference>
<name>A0A0R0K569_SOYBN</name>
<dbReference type="Proteomes" id="UP000008827">
    <property type="component" value="Chromosome 4"/>
</dbReference>
<dbReference type="AlphaFoldDB" id="A0A0R0K569"/>
<keyword evidence="3" id="KW-1185">Reference proteome</keyword>
<accession>A0A0R0K569</accession>
<reference evidence="1 2" key="1">
    <citation type="journal article" date="2010" name="Nature">
        <title>Genome sequence of the palaeopolyploid soybean.</title>
        <authorList>
            <person name="Schmutz J."/>
            <person name="Cannon S.B."/>
            <person name="Schlueter J."/>
            <person name="Ma J."/>
            <person name="Mitros T."/>
            <person name="Nelson W."/>
            <person name="Hyten D.L."/>
            <person name="Song Q."/>
            <person name="Thelen J.J."/>
            <person name="Cheng J."/>
            <person name="Xu D."/>
            <person name="Hellsten U."/>
            <person name="May G.D."/>
            <person name="Yu Y."/>
            <person name="Sakurai T."/>
            <person name="Umezawa T."/>
            <person name="Bhattacharyya M.K."/>
            <person name="Sandhu D."/>
            <person name="Valliyodan B."/>
            <person name="Lindquist E."/>
            <person name="Peto M."/>
            <person name="Grant D."/>
            <person name="Shu S."/>
            <person name="Goodstein D."/>
            <person name="Barry K."/>
            <person name="Futrell-Griggs M."/>
            <person name="Abernathy B."/>
            <person name="Du J."/>
            <person name="Tian Z."/>
            <person name="Zhu L."/>
            <person name="Gill N."/>
            <person name="Joshi T."/>
            <person name="Libault M."/>
            <person name="Sethuraman A."/>
            <person name="Zhang X.-C."/>
            <person name="Shinozaki K."/>
            <person name="Nguyen H.T."/>
            <person name="Wing R.A."/>
            <person name="Cregan P."/>
            <person name="Specht J."/>
            <person name="Grimwood J."/>
            <person name="Rokhsar D."/>
            <person name="Stacey G."/>
            <person name="Shoemaker R.C."/>
            <person name="Jackson S.A."/>
        </authorList>
    </citation>
    <scope>NUCLEOTIDE SEQUENCE [LARGE SCALE GENOMIC DNA]</scope>
    <source>
        <strain evidence="2">cv. Williams 82</strain>
        <tissue evidence="1">Callus</tissue>
    </source>
</reference>
<dbReference type="InParanoid" id="A0A0R0K569"/>
<sequence length="82" mass="10149">MVKKELLPQRMHSKIQDARSNCNHSSRRCIVEFFKREQHIDDEFYKELRKILKSRCLVFPIKQDLDIQNNYDFFLDLYFSKY</sequence>
<evidence type="ECO:0000313" key="2">
    <source>
        <dbReference type="EnsemblPlants" id="KRH61846"/>
    </source>
</evidence>
<protein>
    <submittedName>
        <fullName evidence="1 2">Uncharacterized protein</fullName>
    </submittedName>
</protein>
<evidence type="ECO:0000313" key="1">
    <source>
        <dbReference type="EMBL" id="KRH61846.1"/>
    </source>
</evidence>
<organism evidence="1">
    <name type="scientific">Glycine max</name>
    <name type="common">Soybean</name>
    <name type="synonym">Glycine hispida</name>
    <dbReference type="NCBI Taxonomy" id="3847"/>
    <lineage>
        <taxon>Eukaryota</taxon>
        <taxon>Viridiplantae</taxon>
        <taxon>Streptophyta</taxon>
        <taxon>Embryophyta</taxon>
        <taxon>Tracheophyta</taxon>
        <taxon>Spermatophyta</taxon>
        <taxon>Magnoliopsida</taxon>
        <taxon>eudicotyledons</taxon>
        <taxon>Gunneridae</taxon>
        <taxon>Pentapetalae</taxon>
        <taxon>rosids</taxon>
        <taxon>fabids</taxon>
        <taxon>Fabales</taxon>
        <taxon>Fabaceae</taxon>
        <taxon>Papilionoideae</taxon>
        <taxon>50 kb inversion clade</taxon>
        <taxon>NPAAA clade</taxon>
        <taxon>indigoferoid/millettioid clade</taxon>
        <taxon>Phaseoleae</taxon>
        <taxon>Glycine</taxon>
        <taxon>Glycine subgen. Soja</taxon>
    </lineage>
</organism>
<dbReference type="EnsemblPlants" id="KRH61846">
    <property type="protein sequence ID" value="KRH61846"/>
    <property type="gene ID" value="GLYMA_04G071300"/>
</dbReference>
<dbReference type="EMBL" id="CM000837">
    <property type="protein sequence ID" value="KRH61846.1"/>
    <property type="molecule type" value="Genomic_DNA"/>
</dbReference>
<evidence type="ECO:0000313" key="3">
    <source>
        <dbReference type="Proteomes" id="UP000008827"/>
    </source>
</evidence>
<gene>
    <name evidence="1" type="ORF">GLYMA_04G071300</name>
</gene>